<comment type="caution">
    <text evidence="2">The sequence shown here is derived from an EMBL/GenBank/DDBJ whole genome shotgun (WGS) entry which is preliminary data.</text>
</comment>
<sequence length="71" mass="7925">MSLRDKDSQVVQSEIFAQGQGVDRDYTSTIDLNVTPPIKIGSDTSTVSAKMSHRKATEQVDPTRHYNRGQM</sequence>
<evidence type="ECO:0000313" key="3">
    <source>
        <dbReference type="Proteomes" id="UP001194696"/>
    </source>
</evidence>
<dbReference type="Proteomes" id="UP001194696">
    <property type="component" value="Unassembled WGS sequence"/>
</dbReference>
<protein>
    <submittedName>
        <fullName evidence="2">Uncharacterized protein</fullName>
    </submittedName>
</protein>
<keyword evidence="3" id="KW-1185">Reference proteome</keyword>
<accession>A0ABQ7K979</accession>
<feature type="region of interest" description="Disordered" evidence="1">
    <location>
        <begin position="41"/>
        <end position="71"/>
    </location>
</feature>
<evidence type="ECO:0000256" key="1">
    <source>
        <dbReference type="SAM" id="MobiDB-lite"/>
    </source>
</evidence>
<feature type="compositionally biased region" description="Basic and acidic residues" evidence="1">
    <location>
        <begin position="55"/>
        <end position="64"/>
    </location>
</feature>
<evidence type="ECO:0000313" key="2">
    <source>
        <dbReference type="EMBL" id="KAG0294364.1"/>
    </source>
</evidence>
<gene>
    <name evidence="2" type="ORF">BGZ96_001359</name>
</gene>
<proteinExistence type="predicted"/>
<name>A0ABQ7K979_9FUNG</name>
<reference evidence="2 3" key="1">
    <citation type="journal article" date="2020" name="Fungal Divers.">
        <title>Resolving the Mortierellaceae phylogeny through synthesis of multi-gene phylogenetics and phylogenomics.</title>
        <authorList>
            <person name="Vandepol N."/>
            <person name="Liber J."/>
            <person name="Desiro A."/>
            <person name="Na H."/>
            <person name="Kennedy M."/>
            <person name="Barry K."/>
            <person name="Grigoriev I.V."/>
            <person name="Miller A.N."/>
            <person name="O'Donnell K."/>
            <person name="Stajich J.E."/>
            <person name="Bonito G."/>
        </authorList>
    </citation>
    <scope>NUCLEOTIDE SEQUENCE [LARGE SCALE GENOMIC DNA]</scope>
    <source>
        <strain evidence="2 3">AD045</strain>
    </source>
</reference>
<dbReference type="EMBL" id="JAAAIM010000122">
    <property type="protein sequence ID" value="KAG0294364.1"/>
    <property type="molecule type" value="Genomic_DNA"/>
</dbReference>
<organism evidence="2 3">
    <name type="scientific">Linnemannia gamsii</name>
    <dbReference type="NCBI Taxonomy" id="64522"/>
    <lineage>
        <taxon>Eukaryota</taxon>
        <taxon>Fungi</taxon>
        <taxon>Fungi incertae sedis</taxon>
        <taxon>Mucoromycota</taxon>
        <taxon>Mortierellomycotina</taxon>
        <taxon>Mortierellomycetes</taxon>
        <taxon>Mortierellales</taxon>
        <taxon>Mortierellaceae</taxon>
        <taxon>Linnemannia</taxon>
    </lineage>
</organism>